<keyword evidence="5" id="KW-0507">mRNA processing</keyword>
<dbReference type="AlphaFoldDB" id="A0A397DFY8"/>
<comment type="similarity">
    <text evidence="3">Belongs to the snRNP SmB/SmN family.</text>
</comment>
<keyword evidence="7" id="KW-0508">mRNA splicing</keyword>
<dbReference type="InterPro" id="IPR010920">
    <property type="entry name" value="LSM_dom_sf"/>
</dbReference>
<protein>
    <recommendedName>
        <fullName evidence="10">Sm protein B</fullName>
    </recommendedName>
</protein>
<reference evidence="12 13" key="1">
    <citation type="submission" date="2018-08" db="EMBL/GenBank/DDBJ databases">
        <title>Aphanomyces genome sequencing and annotation.</title>
        <authorList>
            <person name="Minardi D."/>
            <person name="Oidtmann B."/>
            <person name="Van Der Giezen M."/>
            <person name="Studholme D.J."/>
        </authorList>
    </citation>
    <scope>NUCLEOTIDE SEQUENCE [LARGE SCALE GENOMIC DNA]</scope>
    <source>
        <strain evidence="12 13">SA</strain>
    </source>
</reference>
<dbReference type="GO" id="GO:0071004">
    <property type="term" value="C:U2-type prespliceosome"/>
    <property type="evidence" value="ECO:0007669"/>
    <property type="project" value="TreeGrafter"/>
</dbReference>
<evidence type="ECO:0000259" key="11">
    <source>
        <dbReference type="PROSITE" id="PS52002"/>
    </source>
</evidence>
<dbReference type="VEuPathDB" id="FungiDB:H257_11061"/>
<dbReference type="InterPro" id="IPR050914">
    <property type="entry name" value="snRNP_SmB/NAA38-like"/>
</dbReference>
<dbReference type="SMART" id="SM00651">
    <property type="entry name" value="Sm"/>
    <property type="match status" value="1"/>
</dbReference>
<dbReference type="PROSITE" id="PS52002">
    <property type="entry name" value="SM"/>
    <property type="match status" value="1"/>
</dbReference>
<keyword evidence="6" id="KW-0694">RNA-binding</keyword>
<name>A0A397DFY8_APHAT</name>
<evidence type="ECO:0000313" key="13">
    <source>
        <dbReference type="Proteomes" id="UP000265716"/>
    </source>
</evidence>
<dbReference type="PANTHER" id="PTHR10701:SF0">
    <property type="entry name" value="SMALL NUCLEAR RIBONUCLEOPROTEIN-ASSOCIATED PROTEIN B"/>
    <property type="match status" value="1"/>
</dbReference>
<evidence type="ECO:0000256" key="6">
    <source>
        <dbReference type="ARBA" id="ARBA00022884"/>
    </source>
</evidence>
<evidence type="ECO:0000256" key="4">
    <source>
        <dbReference type="ARBA" id="ARBA00022490"/>
    </source>
</evidence>
<comment type="caution">
    <text evidence="12">The sequence shown here is derived from an EMBL/GenBank/DDBJ whole genome shotgun (WGS) entry which is preliminary data.</text>
</comment>
<evidence type="ECO:0000256" key="3">
    <source>
        <dbReference type="ARBA" id="ARBA00009123"/>
    </source>
</evidence>
<dbReference type="GO" id="GO:0005685">
    <property type="term" value="C:U1 snRNP"/>
    <property type="evidence" value="ECO:0007669"/>
    <property type="project" value="TreeGrafter"/>
</dbReference>
<dbReference type="InterPro" id="IPR038717">
    <property type="entry name" value="Tc1-like_DDE_dom"/>
</dbReference>
<keyword evidence="8" id="KW-0539">Nucleus</keyword>
<dbReference type="GO" id="GO:0005686">
    <property type="term" value="C:U2 snRNP"/>
    <property type="evidence" value="ECO:0007669"/>
    <property type="project" value="TreeGrafter"/>
</dbReference>
<dbReference type="InterPro" id="IPR001163">
    <property type="entry name" value="Sm_dom_euk/arc"/>
</dbReference>
<keyword evidence="4" id="KW-0963">Cytoplasm</keyword>
<dbReference type="GO" id="GO:0005737">
    <property type="term" value="C:cytoplasm"/>
    <property type="evidence" value="ECO:0007669"/>
    <property type="project" value="UniProtKB-SubCell"/>
</dbReference>
<dbReference type="Gene3D" id="3.30.420.10">
    <property type="entry name" value="Ribonuclease H-like superfamily/Ribonuclease H"/>
    <property type="match status" value="1"/>
</dbReference>
<accession>A0A397DFY8</accession>
<dbReference type="CDD" id="cd01717">
    <property type="entry name" value="Sm_B"/>
    <property type="match status" value="1"/>
</dbReference>
<evidence type="ECO:0000256" key="7">
    <source>
        <dbReference type="ARBA" id="ARBA00023187"/>
    </source>
</evidence>
<dbReference type="GO" id="GO:0046540">
    <property type="term" value="C:U4/U6 x U5 tri-snRNP complex"/>
    <property type="evidence" value="ECO:0007669"/>
    <property type="project" value="TreeGrafter"/>
</dbReference>
<comment type="subcellular location">
    <subcellularLocation>
        <location evidence="2">Cytoplasm</location>
    </subcellularLocation>
    <subcellularLocation>
        <location evidence="1">Nucleus</location>
    </subcellularLocation>
</comment>
<dbReference type="Proteomes" id="UP000265716">
    <property type="component" value="Unassembled WGS sequence"/>
</dbReference>
<evidence type="ECO:0000313" key="12">
    <source>
        <dbReference type="EMBL" id="RHY62009.1"/>
    </source>
</evidence>
<evidence type="ECO:0000256" key="9">
    <source>
        <dbReference type="ARBA" id="ARBA00023274"/>
    </source>
</evidence>
<dbReference type="Pfam" id="PF01423">
    <property type="entry name" value="LSM"/>
    <property type="match status" value="1"/>
</dbReference>
<dbReference type="GO" id="GO:0005682">
    <property type="term" value="C:U5 snRNP"/>
    <property type="evidence" value="ECO:0007669"/>
    <property type="project" value="TreeGrafter"/>
</dbReference>
<dbReference type="EMBL" id="QUTC01004846">
    <property type="protein sequence ID" value="RHY62009.1"/>
    <property type="molecule type" value="Genomic_DNA"/>
</dbReference>
<dbReference type="GO" id="GO:0003723">
    <property type="term" value="F:RNA binding"/>
    <property type="evidence" value="ECO:0007669"/>
    <property type="project" value="UniProtKB-KW"/>
</dbReference>
<dbReference type="GO" id="GO:0000398">
    <property type="term" value="P:mRNA splicing, via spliceosome"/>
    <property type="evidence" value="ECO:0007669"/>
    <property type="project" value="TreeGrafter"/>
</dbReference>
<dbReference type="Pfam" id="PF13358">
    <property type="entry name" value="DDE_3"/>
    <property type="match status" value="1"/>
</dbReference>
<evidence type="ECO:0000256" key="5">
    <source>
        <dbReference type="ARBA" id="ARBA00022664"/>
    </source>
</evidence>
<evidence type="ECO:0000256" key="1">
    <source>
        <dbReference type="ARBA" id="ARBA00004123"/>
    </source>
</evidence>
<dbReference type="SUPFAM" id="SSF50182">
    <property type="entry name" value="Sm-like ribonucleoproteins"/>
    <property type="match status" value="1"/>
</dbReference>
<dbReference type="Gene3D" id="2.30.30.100">
    <property type="match status" value="1"/>
</dbReference>
<evidence type="ECO:0000256" key="10">
    <source>
        <dbReference type="ARBA" id="ARBA00041355"/>
    </source>
</evidence>
<feature type="domain" description="Sm" evidence="11">
    <location>
        <begin position="1"/>
        <end position="83"/>
    </location>
</feature>
<dbReference type="GO" id="GO:0071013">
    <property type="term" value="C:catalytic step 2 spliceosome"/>
    <property type="evidence" value="ECO:0007669"/>
    <property type="project" value="TreeGrafter"/>
</dbReference>
<dbReference type="GO" id="GO:0005687">
    <property type="term" value="C:U4 snRNP"/>
    <property type="evidence" value="ECO:0007669"/>
    <property type="project" value="TreeGrafter"/>
</dbReference>
<gene>
    <name evidence="12" type="ORF">DYB38_002339</name>
</gene>
<proteinExistence type="inferred from homology"/>
<dbReference type="GO" id="GO:0070990">
    <property type="term" value="F:snRNP binding"/>
    <property type="evidence" value="ECO:0007669"/>
    <property type="project" value="TreeGrafter"/>
</dbReference>
<dbReference type="InterPro" id="IPR047575">
    <property type="entry name" value="Sm"/>
</dbReference>
<evidence type="ECO:0000256" key="2">
    <source>
        <dbReference type="ARBA" id="ARBA00004496"/>
    </source>
</evidence>
<organism evidence="12 13">
    <name type="scientific">Aphanomyces astaci</name>
    <name type="common">Crayfish plague agent</name>
    <dbReference type="NCBI Taxonomy" id="112090"/>
    <lineage>
        <taxon>Eukaryota</taxon>
        <taxon>Sar</taxon>
        <taxon>Stramenopiles</taxon>
        <taxon>Oomycota</taxon>
        <taxon>Saprolegniomycetes</taxon>
        <taxon>Saprolegniales</taxon>
        <taxon>Verrucalvaceae</taxon>
        <taxon>Aphanomyces</taxon>
    </lineage>
</organism>
<sequence length="423" mass="47670">MLNYINYRMKVTLADGRTLVGTFMAFDKHMNLVLGDCEEFRTLKNKLKGAAASVKEERVQKRMLGLVLLRGENVVSLTVESPPPAHEVEGLGNMGPGFGRAAGRGLPAAPIGIPMGLAAPMRGVGGPAGMLQPGQGGNRPKVLTPENIDLAQSWVEFDAQITLQEMKDRLMLELGINVSKTTLHRELDKRVLTYKTVHYEPLQMNDPSFKDKRVEYVVAFRELMGQGKIPIWIDETNFNLFTCRTKARSRRGTRAVVVRGGTQKGKNLHVIGAMSSANFFFCTHKRGAYKHQDANLWLRDMLRAATQHFGRLDDIVVIADNAPCHSRATLLRLSSYSPMFNPIENLWSEFKAHVKTHLRERLAAFMGPPPDGLTREEFRMQYLGHVAQEVIQGIDIQRLNRYALRLEYFYGRAERMEDMEVGM</sequence>
<dbReference type="VEuPathDB" id="FungiDB:H257_07925"/>
<dbReference type="PANTHER" id="PTHR10701">
    <property type="entry name" value="SMALL NUCLEAR RIBONUCLEOPROTEIN-ASSOCIATED PROTEIN B AND N"/>
    <property type="match status" value="1"/>
</dbReference>
<keyword evidence="9" id="KW-0687">Ribonucleoprotein</keyword>
<dbReference type="InterPro" id="IPR036397">
    <property type="entry name" value="RNaseH_sf"/>
</dbReference>
<evidence type="ECO:0000256" key="8">
    <source>
        <dbReference type="ARBA" id="ARBA00023242"/>
    </source>
</evidence>